<dbReference type="AlphaFoldDB" id="A0A0J7JZY2"/>
<comment type="caution">
    <text evidence="1">The sequence shown here is derived from an EMBL/GenBank/DDBJ whole genome shotgun (WGS) entry which is preliminary data.</text>
</comment>
<accession>A0A0J7JZY2</accession>
<gene>
    <name evidence="1" type="ORF">RF55_19553</name>
</gene>
<dbReference type="PaxDb" id="67767-A0A0J7JZY2"/>
<dbReference type="EMBL" id="LBMM01019134">
    <property type="protein sequence ID" value="KMQ83614.1"/>
    <property type="molecule type" value="Genomic_DNA"/>
</dbReference>
<name>A0A0J7JZY2_LASNI</name>
<evidence type="ECO:0000313" key="2">
    <source>
        <dbReference type="Proteomes" id="UP000036403"/>
    </source>
</evidence>
<protein>
    <submittedName>
        <fullName evidence="1">Exocyst subunit exo70 family protein b2</fullName>
    </submittedName>
</protein>
<organism evidence="1 2">
    <name type="scientific">Lasius niger</name>
    <name type="common">Black garden ant</name>
    <dbReference type="NCBI Taxonomy" id="67767"/>
    <lineage>
        <taxon>Eukaryota</taxon>
        <taxon>Metazoa</taxon>
        <taxon>Ecdysozoa</taxon>
        <taxon>Arthropoda</taxon>
        <taxon>Hexapoda</taxon>
        <taxon>Insecta</taxon>
        <taxon>Pterygota</taxon>
        <taxon>Neoptera</taxon>
        <taxon>Endopterygota</taxon>
        <taxon>Hymenoptera</taxon>
        <taxon>Apocrita</taxon>
        <taxon>Aculeata</taxon>
        <taxon>Formicoidea</taxon>
        <taxon>Formicidae</taxon>
        <taxon>Formicinae</taxon>
        <taxon>Lasius</taxon>
        <taxon>Lasius</taxon>
    </lineage>
</organism>
<reference evidence="1 2" key="1">
    <citation type="submission" date="2015-04" db="EMBL/GenBank/DDBJ databases">
        <title>Lasius niger genome sequencing.</title>
        <authorList>
            <person name="Konorov E.A."/>
            <person name="Nikitin M.A."/>
            <person name="Kirill M.V."/>
            <person name="Chang P."/>
        </authorList>
    </citation>
    <scope>NUCLEOTIDE SEQUENCE [LARGE SCALE GENOMIC DNA]</scope>
    <source>
        <tissue evidence="1">Whole</tissue>
    </source>
</reference>
<proteinExistence type="predicted"/>
<sequence>MAQQVPARQRKPAAHFRQDDIDIAPNTLRPLNRPPLSRGIAMSADIHQTHRERWLGDQLARKNVIPGGAVHPAAVINHDRVFTLGCVPIQAIAQPLDATGRHVHMPARPLSVRLRLLNIAVKINQSAPFHDVVGIAHGREPCRHGDKHMKQQ</sequence>
<evidence type="ECO:0000313" key="1">
    <source>
        <dbReference type="EMBL" id="KMQ83614.1"/>
    </source>
</evidence>
<keyword evidence="2" id="KW-1185">Reference proteome</keyword>
<dbReference type="Proteomes" id="UP000036403">
    <property type="component" value="Unassembled WGS sequence"/>
</dbReference>